<keyword evidence="10" id="KW-0175">Coiled coil</keyword>
<keyword evidence="15" id="KW-1185">Reference proteome</keyword>
<feature type="domain" description="AprE-like long alpha-helical hairpin" evidence="12">
    <location>
        <begin position="137"/>
        <end position="318"/>
    </location>
</feature>
<dbReference type="Pfam" id="PF26002">
    <property type="entry name" value="Beta-barrel_AprE"/>
    <property type="match status" value="1"/>
</dbReference>
<dbReference type="NCBIfam" id="TIGR01843">
    <property type="entry name" value="type_I_hlyD"/>
    <property type="match status" value="1"/>
</dbReference>
<dbReference type="InterPro" id="IPR006144">
    <property type="entry name" value="Secretion_HlyD_CS"/>
</dbReference>
<evidence type="ECO:0000256" key="8">
    <source>
        <dbReference type="ARBA" id="ARBA00023136"/>
    </source>
</evidence>
<evidence type="ECO:0000256" key="9">
    <source>
        <dbReference type="RuleBase" id="RU365093"/>
    </source>
</evidence>
<keyword evidence="7 9" id="KW-1133">Transmembrane helix</keyword>
<gene>
    <name evidence="14" type="ORF">FNJ47_39020</name>
</gene>
<dbReference type="InterPro" id="IPR050739">
    <property type="entry name" value="MFP"/>
</dbReference>
<dbReference type="Pfam" id="PF25994">
    <property type="entry name" value="HH_AprE"/>
    <property type="match status" value="1"/>
</dbReference>
<name>A0A6P1BT59_9BRAD</name>
<evidence type="ECO:0000313" key="15">
    <source>
        <dbReference type="Proteomes" id="UP000468531"/>
    </source>
</evidence>
<dbReference type="Proteomes" id="UP000468531">
    <property type="component" value="Unassembled WGS sequence"/>
</dbReference>
<feature type="region of interest" description="Disordered" evidence="11">
    <location>
        <begin position="413"/>
        <end position="439"/>
    </location>
</feature>
<keyword evidence="4 9" id="KW-1003">Cell membrane</keyword>
<evidence type="ECO:0000256" key="11">
    <source>
        <dbReference type="SAM" id="MobiDB-lite"/>
    </source>
</evidence>
<evidence type="ECO:0000256" key="10">
    <source>
        <dbReference type="SAM" id="Coils"/>
    </source>
</evidence>
<dbReference type="Gene3D" id="1.10.287.470">
    <property type="entry name" value="Helix hairpin bin"/>
    <property type="match status" value="1"/>
</dbReference>
<dbReference type="Gene3D" id="2.40.30.170">
    <property type="match status" value="1"/>
</dbReference>
<dbReference type="PANTHER" id="PTHR30386:SF27">
    <property type="entry name" value="MEMBRANE FUSION PROTEIN (MFP) FAMILY PROTEIN"/>
    <property type="match status" value="1"/>
</dbReference>
<comment type="caution">
    <text evidence="14">The sequence shown here is derived from an EMBL/GenBank/DDBJ whole genome shotgun (WGS) entry which is preliminary data.</text>
</comment>
<evidence type="ECO:0000256" key="1">
    <source>
        <dbReference type="ARBA" id="ARBA00004377"/>
    </source>
</evidence>
<feature type="domain" description="AprE-like beta-barrel" evidence="13">
    <location>
        <begin position="361"/>
        <end position="409"/>
    </location>
</feature>
<sequence>MPSSTGYSRGSPMPSNGAPAGRTAGKLILFPRGSATERRAAEREFLPGALEIIDTPASPTGRLMIAVIVLLVAVAVTWACLGKVDIIAVANGRLIPAGEVKLIQPLEIGVVKRIAVAEGDQVRRGDVLIELDPTTTGADVERIARDLMQAKLDAARLSAQLTGDAGAFVVPSDADAALVETARRQLLTELAQHRAKLDGVDQQIQAKAAERDESKATIAKIDATLPLLEEKVRMYRELLEKSLTSKVNLLESERQLVEAIHTRTATQHHVDATAAQVAALTHQWKQTEEELRDQDIKELVKANQNAAQLSQDGIKARQRTVLQTLRSPVDGTVEQLSVHTIAGIVTPAQTLMAVVPRESKLEIEAVLPNREVGFVEIGQPAEVKIEAYNYTRYGLLHGIVRLVGHDTLRYAHPSGDAAGKDPLAAKEQPPQSSSERESSYMVRIALNETAIDTEQGKMQLGPGMGATAEIKTGQRRVIEYVLSPIMRYRHESLRER</sequence>
<dbReference type="PANTHER" id="PTHR30386">
    <property type="entry name" value="MEMBRANE FUSION SUBUNIT OF EMRAB-TOLC MULTIDRUG EFFLUX PUMP"/>
    <property type="match status" value="1"/>
</dbReference>
<organism evidence="14 15">
    <name type="scientific">Bradyrhizobium uaiense</name>
    <dbReference type="NCBI Taxonomy" id="2594946"/>
    <lineage>
        <taxon>Bacteria</taxon>
        <taxon>Pseudomonadati</taxon>
        <taxon>Pseudomonadota</taxon>
        <taxon>Alphaproteobacteria</taxon>
        <taxon>Hyphomicrobiales</taxon>
        <taxon>Nitrobacteraceae</taxon>
        <taxon>Bradyrhizobium</taxon>
    </lineage>
</organism>
<evidence type="ECO:0000256" key="6">
    <source>
        <dbReference type="ARBA" id="ARBA00022692"/>
    </source>
</evidence>
<evidence type="ECO:0000256" key="3">
    <source>
        <dbReference type="ARBA" id="ARBA00022448"/>
    </source>
</evidence>
<accession>A0A6P1BT59</accession>
<evidence type="ECO:0000256" key="2">
    <source>
        <dbReference type="ARBA" id="ARBA00009477"/>
    </source>
</evidence>
<dbReference type="Gene3D" id="2.40.50.100">
    <property type="match status" value="1"/>
</dbReference>
<proteinExistence type="inferred from homology"/>
<keyword evidence="6 9" id="KW-0812">Transmembrane</keyword>
<dbReference type="AlphaFoldDB" id="A0A6P1BT59"/>
<dbReference type="SUPFAM" id="SSF111369">
    <property type="entry name" value="HlyD-like secretion proteins"/>
    <property type="match status" value="1"/>
</dbReference>
<evidence type="ECO:0000313" key="14">
    <source>
        <dbReference type="EMBL" id="NEV01606.1"/>
    </source>
</evidence>
<dbReference type="GO" id="GO:0009306">
    <property type="term" value="P:protein secretion"/>
    <property type="evidence" value="ECO:0007669"/>
    <property type="project" value="InterPro"/>
</dbReference>
<dbReference type="InterPro" id="IPR010129">
    <property type="entry name" value="T1SS_HlyD"/>
</dbReference>
<reference evidence="14 15" key="1">
    <citation type="journal article" date="2020" name="Arch. Microbiol.">
        <title>Bradyrhizobium uaiense sp. nov., a new highly efficient cowpea symbiont.</title>
        <authorList>
            <person name="Cabral Michel D."/>
            <person name="Azarias Guimaraes A."/>
            <person name="Martins da Costa E."/>
            <person name="Soares de Carvalho T."/>
            <person name="Balsanelli E."/>
            <person name="Willems A."/>
            <person name="Maltempi de Souza E."/>
            <person name="de Souza Moreira F.M."/>
        </authorList>
    </citation>
    <scope>NUCLEOTIDE SEQUENCE [LARGE SCALE GENOMIC DNA]</scope>
    <source>
        <strain evidence="14 15">UFLA 03-164</strain>
    </source>
</reference>
<feature type="coiled-coil region" evidence="10">
    <location>
        <begin position="140"/>
        <end position="203"/>
    </location>
</feature>
<feature type="region of interest" description="Disordered" evidence="11">
    <location>
        <begin position="1"/>
        <end position="23"/>
    </location>
</feature>
<evidence type="ECO:0000256" key="4">
    <source>
        <dbReference type="ARBA" id="ARBA00022475"/>
    </source>
</evidence>
<protein>
    <recommendedName>
        <fullName evidence="9">Membrane fusion protein (MFP) family protein</fullName>
    </recommendedName>
</protein>
<comment type="similarity">
    <text evidence="2 9">Belongs to the membrane fusion protein (MFP) (TC 8.A.1) family.</text>
</comment>
<dbReference type="GO" id="GO:0005886">
    <property type="term" value="C:plasma membrane"/>
    <property type="evidence" value="ECO:0007669"/>
    <property type="project" value="UniProtKB-SubCell"/>
</dbReference>
<dbReference type="EMBL" id="VKHP01000257">
    <property type="protein sequence ID" value="NEV01606.1"/>
    <property type="molecule type" value="Genomic_DNA"/>
</dbReference>
<evidence type="ECO:0000256" key="7">
    <source>
        <dbReference type="ARBA" id="ARBA00022989"/>
    </source>
</evidence>
<keyword evidence="8 9" id="KW-0472">Membrane</keyword>
<keyword evidence="3 9" id="KW-0813">Transport</keyword>
<dbReference type="InterPro" id="IPR058781">
    <property type="entry name" value="HH_AprE-like"/>
</dbReference>
<keyword evidence="5 9" id="KW-0997">Cell inner membrane</keyword>
<evidence type="ECO:0000256" key="5">
    <source>
        <dbReference type="ARBA" id="ARBA00022519"/>
    </source>
</evidence>
<dbReference type="InterPro" id="IPR058982">
    <property type="entry name" value="Beta-barrel_AprE"/>
</dbReference>
<comment type="subcellular location">
    <subcellularLocation>
        <location evidence="1 9">Cell inner membrane</location>
        <topology evidence="1 9">Single-pass membrane protein</topology>
    </subcellularLocation>
</comment>
<dbReference type="PROSITE" id="PS00543">
    <property type="entry name" value="HLYD_FAMILY"/>
    <property type="match status" value="1"/>
</dbReference>
<evidence type="ECO:0000259" key="13">
    <source>
        <dbReference type="Pfam" id="PF26002"/>
    </source>
</evidence>
<dbReference type="PRINTS" id="PR01490">
    <property type="entry name" value="RTXTOXIND"/>
</dbReference>
<evidence type="ECO:0000259" key="12">
    <source>
        <dbReference type="Pfam" id="PF25994"/>
    </source>
</evidence>
<feature type="transmembrane region" description="Helical" evidence="9">
    <location>
        <begin position="63"/>
        <end position="81"/>
    </location>
</feature>